<evidence type="ECO:0000256" key="4">
    <source>
        <dbReference type="ARBA" id="ARBA00023136"/>
    </source>
</evidence>
<evidence type="ECO:0000256" key="2">
    <source>
        <dbReference type="ARBA" id="ARBA00022692"/>
    </source>
</evidence>
<feature type="transmembrane region" description="Helical" evidence="6">
    <location>
        <begin position="323"/>
        <end position="342"/>
    </location>
</feature>
<evidence type="ECO:0000256" key="3">
    <source>
        <dbReference type="ARBA" id="ARBA00022989"/>
    </source>
</evidence>
<feature type="transmembrane region" description="Helical" evidence="6">
    <location>
        <begin position="285"/>
        <end position="303"/>
    </location>
</feature>
<feature type="transmembrane region" description="Helical" evidence="6">
    <location>
        <begin position="169"/>
        <end position="191"/>
    </location>
</feature>
<proteinExistence type="predicted"/>
<dbReference type="Proteomes" id="UP001305779">
    <property type="component" value="Unassembled WGS sequence"/>
</dbReference>
<keyword evidence="2 6" id="KW-0812">Transmembrane</keyword>
<organism evidence="7 8">
    <name type="scientific">Zasmidium cellare</name>
    <name type="common">Wine cellar mold</name>
    <name type="synonym">Racodium cellare</name>
    <dbReference type="NCBI Taxonomy" id="395010"/>
    <lineage>
        <taxon>Eukaryota</taxon>
        <taxon>Fungi</taxon>
        <taxon>Dikarya</taxon>
        <taxon>Ascomycota</taxon>
        <taxon>Pezizomycotina</taxon>
        <taxon>Dothideomycetes</taxon>
        <taxon>Dothideomycetidae</taxon>
        <taxon>Mycosphaerellales</taxon>
        <taxon>Mycosphaerellaceae</taxon>
        <taxon>Zasmidium</taxon>
    </lineage>
</organism>
<dbReference type="InterPro" id="IPR017853">
    <property type="entry name" value="GH"/>
</dbReference>
<dbReference type="SUPFAM" id="SSF51445">
    <property type="entry name" value="(Trans)glycosidases"/>
    <property type="match status" value="1"/>
</dbReference>
<evidence type="ECO:0000256" key="1">
    <source>
        <dbReference type="ARBA" id="ARBA00004141"/>
    </source>
</evidence>
<comment type="caution">
    <text evidence="7">The sequence shown here is derived from an EMBL/GenBank/DDBJ whole genome shotgun (WGS) entry which is preliminary data.</text>
</comment>
<gene>
    <name evidence="7" type="ORF">PRZ48_012814</name>
</gene>
<dbReference type="InterPro" id="IPR011701">
    <property type="entry name" value="MFS"/>
</dbReference>
<keyword evidence="4 6" id="KW-0472">Membrane</keyword>
<dbReference type="InterPro" id="IPR036259">
    <property type="entry name" value="MFS_trans_sf"/>
</dbReference>
<feature type="region of interest" description="Disordered" evidence="5">
    <location>
        <begin position="1"/>
        <end position="40"/>
    </location>
</feature>
<dbReference type="PANTHER" id="PTHR23502:SF24">
    <property type="entry name" value="TRANSPORTER, PUTATIVE-RELATED"/>
    <property type="match status" value="1"/>
</dbReference>
<evidence type="ECO:0000256" key="5">
    <source>
        <dbReference type="SAM" id="MobiDB-lite"/>
    </source>
</evidence>
<feature type="transmembrane region" description="Helical" evidence="6">
    <location>
        <begin position="123"/>
        <end position="148"/>
    </location>
</feature>
<dbReference type="PANTHER" id="PTHR23502">
    <property type="entry name" value="MAJOR FACILITATOR SUPERFAMILY"/>
    <property type="match status" value="1"/>
</dbReference>
<sequence length="513" mass="57152">MSTFQQPISQNEEKKDEESPSPASRDTTSDRLEEGPPAEPILCNEEEAFARIRAEADSPVPICITFSHNDPENPRHFPRWKKWYIVGLVSYFNLISSLGASGYSSGSAGIAQTFDVSSEVATVGLSMFVIGFAIGPLALAPLSGSVSLTNAGGSISDTWSRDENGWAMLWYGLFSTISQPLSLVIAGYVDLKTGWRWIFWVQMIIFGGSWLLTVTYMPEIRHTIVLEKKVKRVRKQLIKEDPTYAECAALKNLTDAHNHGWTRSLHRLFARNLTRPFRFLFTKPIAMGAAAYLGFIFAIQYMFNESFSLVFGNNHHFNIGESGLSFLGIVVGATIAACFHPLQERYHRRRVTENGGKGVPEARMWSARLGGFFLPISLFCYQTYSASALAGANVSRNVLGAAFPLFTNQMKLGWISQPALFANTYLVVLPGRVSAIEEPVGEVSHSDQVRGERADMENYVALVKEMRASFGSQYGVSLTLAPDYWYLRGFDAKAMEQYVDFFGFSKFGKTRQV</sequence>
<keyword evidence="8" id="KW-1185">Reference proteome</keyword>
<dbReference type="EMBL" id="JAXOVC010000010">
    <property type="protein sequence ID" value="KAK4496830.1"/>
    <property type="molecule type" value="Genomic_DNA"/>
</dbReference>
<name>A0ABR0E648_ZASCE</name>
<comment type="subcellular location">
    <subcellularLocation>
        <location evidence="1">Membrane</location>
        <topology evidence="1">Multi-pass membrane protein</topology>
    </subcellularLocation>
</comment>
<dbReference type="Gene3D" id="1.20.1250.20">
    <property type="entry name" value="MFS general substrate transporter like domains"/>
    <property type="match status" value="1"/>
</dbReference>
<evidence type="ECO:0000313" key="8">
    <source>
        <dbReference type="Proteomes" id="UP001305779"/>
    </source>
</evidence>
<feature type="transmembrane region" description="Helical" evidence="6">
    <location>
        <begin position="83"/>
        <end position="103"/>
    </location>
</feature>
<feature type="transmembrane region" description="Helical" evidence="6">
    <location>
        <begin position="197"/>
        <end position="218"/>
    </location>
</feature>
<dbReference type="SUPFAM" id="SSF103473">
    <property type="entry name" value="MFS general substrate transporter"/>
    <property type="match status" value="1"/>
</dbReference>
<evidence type="ECO:0000256" key="6">
    <source>
        <dbReference type="SAM" id="Phobius"/>
    </source>
</evidence>
<dbReference type="Gene3D" id="3.20.20.80">
    <property type="entry name" value="Glycosidases"/>
    <property type="match status" value="1"/>
</dbReference>
<accession>A0ABR0E648</accession>
<feature type="compositionally biased region" description="Polar residues" evidence="5">
    <location>
        <begin position="1"/>
        <end position="10"/>
    </location>
</feature>
<dbReference type="Pfam" id="PF07690">
    <property type="entry name" value="MFS_1"/>
    <property type="match status" value="1"/>
</dbReference>
<keyword evidence="3 6" id="KW-1133">Transmembrane helix</keyword>
<evidence type="ECO:0000313" key="7">
    <source>
        <dbReference type="EMBL" id="KAK4496830.1"/>
    </source>
</evidence>
<protein>
    <submittedName>
        <fullName evidence="7">Uncharacterized protein</fullName>
    </submittedName>
</protein>
<reference evidence="7 8" key="1">
    <citation type="journal article" date="2023" name="G3 (Bethesda)">
        <title>A chromosome-level genome assembly of Zasmidium syzygii isolated from banana leaves.</title>
        <authorList>
            <person name="van Westerhoven A.C."/>
            <person name="Mehrabi R."/>
            <person name="Talebi R."/>
            <person name="Steentjes M.B.F."/>
            <person name="Corcolon B."/>
            <person name="Chong P.A."/>
            <person name="Kema G.H.J."/>
            <person name="Seidl M.F."/>
        </authorList>
    </citation>
    <scope>NUCLEOTIDE SEQUENCE [LARGE SCALE GENOMIC DNA]</scope>
    <source>
        <strain evidence="7 8">P124</strain>
    </source>
</reference>